<gene>
    <name evidence="1" type="ORF">CLV94_3091</name>
</gene>
<organism evidence="1 2">
    <name type="scientific">Flavobacterium endophyticum</name>
    <dbReference type="NCBI Taxonomy" id="1540163"/>
    <lineage>
        <taxon>Bacteria</taxon>
        <taxon>Pseudomonadati</taxon>
        <taxon>Bacteroidota</taxon>
        <taxon>Flavobacteriia</taxon>
        <taxon>Flavobacteriales</taxon>
        <taxon>Flavobacteriaceae</taxon>
        <taxon>Flavobacterium</taxon>
    </lineage>
</organism>
<accession>A0A495M1Y7</accession>
<protein>
    <submittedName>
        <fullName evidence="1">Uncharacterized protein</fullName>
    </submittedName>
</protein>
<reference evidence="1 2" key="1">
    <citation type="submission" date="2018-10" db="EMBL/GenBank/DDBJ databases">
        <title>Genomic Encyclopedia of Archaeal and Bacterial Type Strains, Phase II (KMG-II): from individual species to whole genera.</title>
        <authorList>
            <person name="Goeker M."/>
        </authorList>
    </citation>
    <scope>NUCLEOTIDE SEQUENCE [LARGE SCALE GENOMIC DNA]</scope>
    <source>
        <strain evidence="1 2">DSM 29537</strain>
    </source>
</reference>
<dbReference type="Proteomes" id="UP000277579">
    <property type="component" value="Unassembled WGS sequence"/>
</dbReference>
<dbReference type="AlphaFoldDB" id="A0A495M1Y7"/>
<sequence>MEYNKTNTLSDEVSVVKKIMRKFKVYAERYYKYPFPEEPFFKEIAEKCISDAFGANHNESFTKAKIKELWGFVKKQALNYILNVEAELEKEFPNQGQISFYAFKLNCNPDVIRDRVTAFKSQFTDMEDFISR</sequence>
<name>A0A495M1Y7_9FLAO</name>
<proteinExistence type="predicted"/>
<evidence type="ECO:0000313" key="1">
    <source>
        <dbReference type="EMBL" id="RKS19140.1"/>
    </source>
</evidence>
<comment type="caution">
    <text evidence="1">The sequence shown here is derived from an EMBL/GenBank/DDBJ whole genome shotgun (WGS) entry which is preliminary data.</text>
</comment>
<evidence type="ECO:0000313" key="2">
    <source>
        <dbReference type="Proteomes" id="UP000277579"/>
    </source>
</evidence>
<dbReference type="RefSeq" id="WP_121377372.1">
    <property type="nucleotide sequence ID" value="NZ_RBLC01000005.1"/>
</dbReference>
<dbReference type="EMBL" id="RBLC01000005">
    <property type="protein sequence ID" value="RKS19140.1"/>
    <property type="molecule type" value="Genomic_DNA"/>
</dbReference>
<keyword evidence="2" id="KW-1185">Reference proteome</keyword>
<dbReference type="OrthoDB" id="1355920at2"/>